<dbReference type="Proteomes" id="UP000616839">
    <property type="component" value="Unassembled WGS sequence"/>
</dbReference>
<dbReference type="InterPro" id="IPR001647">
    <property type="entry name" value="HTH_TetR"/>
</dbReference>
<organism evidence="5 6">
    <name type="scientific">Nocardioides donggukensis</name>
    <dbReference type="NCBI Taxonomy" id="2774019"/>
    <lineage>
        <taxon>Bacteria</taxon>
        <taxon>Bacillati</taxon>
        <taxon>Actinomycetota</taxon>
        <taxon>Actinomycetes</taxon>
        <taxon>Propionibacteriales</taxon>
        <taxon>Nocardioidaceae</taxon>
        <taxon>Nocardioides</taxon>
    </lineage>
</organism>
<proteinExistence type="predicted"/>
<evidence type="ECO:0000313" key="5">
    <source>
        <dbReference type="EMBL" id="MBD8871107.1"/>
    </source>
</evidence>
<comment type="caution">
    <text evidence="5">The sequence shown here is derived from an EMBL/GenBank/DDBJ whole genome shotgun (WGS) entry which is preliminary data.</text>
</comment>
<feature type="compositionally biased region" description="Low complexity" evidence="3">
    <location>
        <begin position="93"/>
        <end position="103"/>
    </location>
</feature>
<feature type="DNA-binding region" description="H-T-H motif" evidence="2">
    <location>
        <begin position="31"/>
        <end position="50"/>
    </location>
</feature>
<evidence type="ECO:0000259" key="4">
    <source>
        <dbReference type="PROSITE" id="PS50977"/>
    </source>
</evidence>
<evidence type="ECO:0000256" key="3">
    <source>
        <dbReference type="SAM" id="MobiDB-lite"/>
    </source>
</evidence>
<dbReference type="Gene3D" id="1.10.357.10">
    <property type="entry name" value="Tetracycline Repressor, domain 2"/>
    <property type="match status" value="1"/>
</dbReference>
<feature type="domain" description="HTH tetR-type" evidence="4">
    <location>
        <begin position="8"/>
        <end position="68"/>
    </location>
</feature>
<gene>
    <name evidence="5" type="ORF">IE331_15885</name>
</gene>
<dbReference type="GO" id="GO:0000976">
    <property type="term" value="F:transcription cis-regulatory region binding"/>
    <property type="evidence" value="ECO:0007669"/>
    <property type="project" value="TreeGrafter"/>
</dbReference>
<dbReference type="PROSITE" id="PS50977">
    <property type="entry name" value="HTH_TETR_2"/>
    <property type="match status" value="1"/>
</dbReference>
<evidence type="ECO:0000313" key="6">
    <source>
        <dbReference type="Proteomes" id="UP000616839"/>
    </source>
</evidence>
<dbReference type="AlphaFoldDB" id="A0A927K5H4"/>
<dbReference type="Gene3D" id="1.10.10.60">
    <property type="entry name" value="Homeodomain-like"/>
    <property type="match status" value="1"/>
</dbReference>
<feature type="region of interest" description="Disordered" evidence="3">
    <location>
        <begin position="73"/>
        <end position="103"/>
    </location>
</feature>
<dbReference type="EMBL" id="JACYXZ010000005">
    <property type="protein sequence ID" value="MBD8871107.1"/>
    <property type="molecule type" value="Genomic_DNA"/>
</dbReference>
<dbReference type="PANTHER" id="PTHR30055">
    <property type="entry name" value="HTH-TYPE TRANSCRIPTIONAL REGULATOR RUTR"/>
    <property type="match status" value="1"/>
</dbReference>
<dbReference type="InterPro" id="IPR050109">
    <property type="entry name" value="HTH-type_TetR-like_transc_reg"/>
</dbReference>
<evidence type="ECO:0000256" key="2">
    <source>
        <dbReference type="PROSITE-ProRule" id="PRU00335"/>
    </source>
</evidence>
<dbReference type="SUPFAM" id="SSF46689">
    <property type="entry name" value="Homeodomain-like"/>
    <property type="match status" value="1"/>
</dbReference>
<keyword evidence="6" id="KW-1185">Reference proteome</keyword>
<reference evidence="5" key="1">
    <citation type="submission" date="2020-09" db="EMBL/GenBank/DDBJ databases">
        <title>Nocardioides sp. strain MJB4 16S ribosomal RNA gene Genome sequencing and assembly.</title>
        <authorList>
            <person name="Kim I."/>
        </authorList>
    </citation>
    <scope>NUCLEOTIDE SEQUENCE</scope>
    <source>
        <strain evidence="5">MJB4</strain>
    </source>
</reference>
<dbReference type="SUPFAM" id="SSF48498">
    <property type="entry name" value="Tetracyclin repressor-like, C-terminal domain"/>
    <property type="match status" value="1"/>
</dbReference>
<dbReference type="PANTHER" id="PTHR30055:SF153">
    <property type="entry name" value="HTH-TYPE TRANSCRIPTIONAL REPRESSOR RV3405C"/>
    <property type="match status" value="1"/>
</dbReference>
<dbReference type="Pfam" id="PF00440">
    <property type="entry name" value="TetR_N"/>
    <property type="match status" value="1"/>
</dbReference>
<keyword evidence="1 2" id="KW-0238">DNA-binding</keyword>
<name>A0A927K5H4_9ACTN</name>
<dbReference type="InterPro" id="IPR036271">
    <property type="entry name" value="Tet_transcr_reg_TetR-rel_C_sf"/>
</dbReference>
<dbReference type="InterPro" id="IPR009057">
    <property type="entry name" value="Homeodomain-like_sf"/>
</dbReference>
<evidence type="ECO:0000256" key="1">
    <source>
        <dbReference type="ARBA" id="ARBA00023125"/>
    </source>
</evidence>
<protein>
    <submittedName>
        <fullName evidence="5">TetR/AcrR family transcriptional regulator</fullName>
    </submittedName>
</protein>
<dbReference type="RefSeq" id="WP_192144443.1">
    <property type="nucleotide sequence ID" value="NZ_JACYXZ010000005.1"/>
</dbReference>
<accession>A0A927K5H4</accession>
<sequence length="219" mass="22963">MSSLRHKQSPRDGYLDAARECILDVGWRRTTLTEVARRAGVSRMTIYRTWSDMPQLLGDLMTREWHGVVAAALPPDPSPDGSAVAGGAGVTGTSGATGTSEPGGPAAALAEAVVGTVQALRANELFVRIVELDPELILPYLLSRRGRSQEAILALAEPLIRAGQAEGGIRAGDPAALARSVLLAAHGFVISAHTMVDDDVSLADLDAELGRLLTRALAP</sequence>
<dbReference type="GO" id="GO:0003700">
    <property type="term" value="F:DNA-binding transcription factor activity"/>
    <property type="evidence" value="ECO:0007669"/>
    <property type="project" value="TreeGrafter"/>
</dbReference>